<dbReference type="SMART" id="SM00248">
    <property type="entry name" value="ANK"/>
    <property type="match status" value="6"/>
</dbReference>
<dbReference type="InterPro" id="IPR036770">
    <property type="entry name" value="Ankyrin_rpt-contain_sf"/>
</dbReference>
<gene>
    <name evidence="7" type="ORF">W97_06710</name>
</gene>
<evidence type="ECO:0000259" key="6">
    <source>
        <dbReference type="Pfam" id="PF05057"/>
    </source>
</evidence>
<evidence type="ECO:0000313" key="8">
    <source>
        <dbReference type="Proteomes" id="UP000016924"/>
    </source>
</evidence>
<evidence type="ECO:0000256" key="5">
    <source>
        <dbReference type="SAM" id="MobiDB-lite"/>
    </source>
</evidence>
<dbReference type="SUPFAM" id="SSF48403">
    <property type="entry name" value="Ankyrin repeat"/>
    <property type="match status" value="1"/>
</dbReference>
<comment type="similarity">
    <text evidence="1">Belongs to the putative lipase ROG1 family.</text>
</comment>
<dbReference type="EMBL" id="JH767587">
    <property type="protein sequence ID" value="EON67456.1"/>
    <property type="molecule type" value="Genomic_DNA"/>
</dbReference>
<dbReference type="AlphaFoldDB" id="R7Z0J7"/>
<dbReference type="Gene3D" id="3.40.50.1820">
    <property type="entry name" value="alpha/beta hydrolase"/>
    <property type="match status" value="1"/>
</dbReference>
<dbReference type="HOGENOM" id="CLU_000288_34_1_1"/>
<evidence type="ECO:0000256" key="2">
    <source>
        <dbReference type="ARBA" id="ARBA00022737"/>
    </source>
</evidence>
<feature type="domain" description="DUF676" evidence="6">
    <location>
        <begin position="109"/>
        <end position="235"/>
    </location>
</feature>
<feature type="compositionally biased region" description="Basic residues" evidence="5">
    <location>
        <begin position="1"/>
        <end position="10"/>
    </location>
</feature>
<dbReference type="InterPro" id="IPR002110">
    <property type="entry name" value="Ankyrin_rpt"/>
</dbReference>
<dbReference type="OrthoDB" id="427518at2759"/>
<proteinExistence type="inferred from homology"/>
<evidence type="ECO:0000256" key="4">
    <source>
        <dbReference type="PROSITE-ProRule" id="PRU00023"/>
    </source>
</evidence>
<dbReference type="PROSITE" id="PS50088">
    <property type="entry name" value="ANK_REPEAT"/>
    <property type="match status" value="1"/>
</dbReference>
<accession>R7Z0J7</accession>
<sequence length="967" mass="107573">MHKFKQKVKRFFPGTEKAQAAGKRTSANQRRQVEASEDSDNASKEGAHALRDREQASLDREQPLKDEEASKNQQPSEDDEQASEDIYNGYSGFFPVVELRSSLAAKFTNAHSVILVHGIGGHWKESWERGGFSWVKHFLQPDLEKAGLTAAIRSYGYDSRTSANSVANIEDVATALLSWMYNYEPSGPIIFVAHSLGGLVVKKAIILAHTDNHRYGELLKNIRGCVFLGVPHMGADNTWWKTLPGKLIKVSTIGFKGNIEFAASIERESQIWRNIANDFVPRIRDLLGIYSFYETQKTGPVLIVDRESAIMRVLNEVPCPSDSSHVTINSFGKHERQRYQPIGIAIKELIKRAHAELEQPVEEIVNDAAEGLLHTELPTATDTFCGRAIELLAIAQALDPANPGQKGIVLCGIGGSGKTQLVLRYIEQYQQLYTAIIWINASTAQHTMQSFTEAASMVSVEWPPRDLPLAYVGSDNWRKVISRLRSTRHTRWLLIIDSIDDLNQDNFRQYIPSCNHGSIVVTSTQSQAPEVFRLGRLEVDRLDLDSGRKLLLTCAFGSIENATLSEDDSRSATAIVTELHGLPLAIEQAGALLKTVFSLSDFIDAYRVHYRLLMDRYPAQGLLSYDKQRSITTVFDMLYISTKERNPEAAALLTFIAILGPWQIPMSLISQFQLNEIEVQDPTDEDTKALTTALNDYTVLRLALDDLASSAVVATADSKLLEEIRQTARTPENAPTRISSRAFQIRDNEEDYRDLELEERAGYGTELLGASYEGDEGVVKLLLGLENVEVNYKDKNGRTPLSWAVLGGHEAVVKLLVARDDVEADSKDKDGWTPLSRAAWGGHEAVVKLLVARDDVKADSKDKYGRTPLSWAAWQGQEAVVKLLVARDDVKADSKDKDGWTPLSRAAWGGHEAVVKLLVARDDVEADSKDKYGRTPLSWAVWGGYEAVVKLLVARDDIKADLKNKYG</sequence>
<feature type="repeat" description="ANK" evidence="4">
    <location>
        <begin position="796"/>
        <end position="817"/>
    </location>
</feature>
<keyword evidence="8" id="KW-1185">Reference proteome</keyword>
<dbReference type="PROSITE" id="PS50297">
    <property type="entry name" value="ANK_REP_REGION"/>
    <property type="match status" value="1"/>
</dbReference>
<dbReference type="PANTHER" id="PTHR24198:SF165">
    <property type="entry name" value="ANKYRIN REPEAT-CONTAINING PROTEIN-RELATED"/>
    <property type="match status" value="1"/>
</dbReference>
<evidence type="ECO:0000256" key="1">
    <source>
        <dbReference type="ARBA" id="ARBA00007920"/>
    </source>
</evidence>
<dbReference type="SUPFAM" id="SSF53474">
    <property type="entry name" value="alpha/beta-Hydrolases"/>
    <property type="match status" value="1"/>
</dbReference>
<dbReference type="Gene3D" id="1.25.40.20">
    <property type="entry name" value="Ankyrin repeat-containing domain"/>
    <property type="match status" value="3"/>
</dbReference>
<dbReference type="PANTHER" id="PTHR24198">
    <property type="entry name" value="ANKYRIN REPEAT AND PROTEIN KINASE DOMAIN-CONTAINING PROTEIN"/>
    <property type="match status" value="1"/>
</dbReference>
<dbReference type="Pfam" id="PF05057">
    <property type="entry name" value="DUF676"/>
    <property type="match status" value="1"/>
</dbReference>
<dbReference type="GeneID" id="19904021"/>
<dbReference type="Proteomes" id="UP000016924">
    <property type="component" value="Unassembled WGS sequence"/>
</dbReference>
<name>R7Z0J7_CONA1</name>
<dbReference type="InterPro" id="IPR007751">
    <property type="entry name" value="DUF676_lipase-like"/>
</dbReference>
<protein>
    <recommendedName>
        <fullName evidence="6">DUF676 domain-containing protein</fullName>
    </recommendedName>
</protein>
<dbReference type="Pfam" id="PF12796">
    <property type="entry name" value="Ank_2"/>
    <property type="match status" value="2"/>
</dbReference>
<dbReference type="PRINTS" id="PR00364">
    <property type="entry name" value="DISEASERSIST"/>
</dbReference>
<dbReference type="RefSeq" id="XP_007782773.1">
    <property type="nucleotide sequence ID" value="XM_007784583.1"/>
</dbReference>
<organism evidence="7 8">
    <name type="scientific">Coniosporium apollinis (strain CBS 100218)</name>
    <name type="common">Rock-inhabiting black yeast</name>
    <dbReference type="NCBI Taxonomy" id="1168221"/>
    <lineage>
        <taxon>Eukaryota</taxon>
        <taxon>Fungi</taxon>
        <taxon>Dikarya</taxon>
        <taxon>Ascomycota</taxon>
        <taxon>Pezizomycotina</taxon>
        <taxon>Dothideomycetes</taxon>
        <taxon>Dothideomycetes incertae sedis</taxon>
        <taxon>Coniosporium</taxon>
    </lineage>
</organism>
<dbReference type="eggNOG" id="KOG0504">
    <property type="taxonomic scope" value="Eukaryota"/>
</dbReference>
<keyword evidence="3 4" id="KW-0040">ANK repeat</keyword>
<evidence type="ECO:0000256" key="3">
    <source>
        <dbReference type="ARBA" id="ARBA00023043"/>
    </source>
</evidence>
<dbReference type="InterPro" id="IPR027417">
    <property type="entry name" value="P-loop_NTPase"/>
</dbReference>
<dbReference type="SUPFAM" id="SSF52540">
    <property type="entry name" value="P-loop containing nucleoside triphosphate hydrolases"/>
    <property type="match status" value="1"/>
</dbReference>
<reference evidence="8" key="1">
    <citation type="submission" date="2012-06" db="EMBL/GenBank/DDBJ databases">
        <title>The genome sequence of Coniosporium apollinis CBS 100218.</title>
        <authorList>
            <consortium name="The Broad Institute Genome Sequencing Platform"/>
            <person name="Cuomo C."/>
            <person name="Gorbushina A."/>
            <person name="Noack S."/>
            <person name="Walker B."/>
            <person name="Young S.K."/>
            <person name="Zeng Q."/>
            <person name="Gargeya S."/>
            <person name="Fitzgerald M."/>
            <person name="Haas B."/>
            <person name="Abouelleil A."/>
            <person name="Alvarado L."/>
            <person name="Arachchi H.M."/>
            <person name="Berlin A.M."/>
            <person name="Chapman S.B."/>
            <person name="Goldberg J."/>
            <person name="Griggs A."/>
            <person name="Gujja S."/>
            <person name="Hansen M."/>
            <person name="Howarth C."/>
            <person name="Imamovic A."/>
            <person name="Larimer J."/>
            <person name="McCowan C."/>
            <person name="Montmayeur A."/>
            <person name="Murphy C."/>
            <person name="Neiman D."/>
            <person name="Pearson M."/>
            <person name="Priest M."/>
            <person name="Roberts A."/>
            <person name="Saif S."/>
            <person name="Shea T."/>
            <person name="Sisk P."/>
            <person name="Sykes S."/>
            <person name="Wortman J."/>
            <person name="Nusbaum C."/>
            <person name="Birren B."/>
        </authorList>
    </citation>
    <scope>NUCLEOTIDE SEQUENCE [LARGE SCALE GENOMIC DNA]</scope>
    <source>
        <strain evidence="8">CBS 100218</strain>
    </source>
</reference>
<dbReference type="Gene3D" id="3.40.50.300">
    <property type="entry name" value="P-loop containing nucleotide triphosphate hydrolases"/>
    <property type="match status" value="1"/>
</dbReference>
<feature type="compositionally biased region" description="Basic and acidic residues" evidence="5">
    <location>
        <begin position="41"/>
        <end position="70"/>
    </location>
</feature>
<keyword evidence="2" id="KW-0677">Repeat</keyword>
<feature type="region of interest" description="Disordered" evidence="5">
    <location>
        <begin position="1"/>
        <end position="82"/>
    </location>
</feature>
<evidence type="ECO:0000313" key="7">
    <source>
        <dbReference type="EMBL" id="EON67456.1"/>
    </source>
</evidence>
<dbReference type="STRING" id="1168221.R7Z0J7"/>
<dbReference type="GO" id="GO:0043531">
    <property type="term" value="F:ADP binding"/>
    <property type="evidence" value="ECO:0007669"/>
    <property type="project" value="InterPro"/>
</dbReference>
<dbReference type="InterPro" id="IPR029058">
    <property type="entry name" value="AB_hydrolase_fold"/>
</dbReference>